<name>A0A6J4NHG0_9CYAN</name>
<keyword evidence="1" id="KW-0472">Membrane</keyword>
<gene>
    <name evidence="2" type="ORF">AVDCRST_MAG84-5467</name>
</gene>
<protein>
    <submittedName>
        <fullName evidence="2">Uncharacterized protein</fullName>
    </submittedName>
</protein>
<feature type="transmembrane region" description="Helical" evidence="1">
    <location>
        <begin position="7"/>
        <end position="27"/>
    </location>
</feature>
<keyword evidence="1" id="KW-1133">Transmembrane helix</keyword>
<dbReference type="EMBL" id="CADCTZ010001273">
    <property type="protein sequence ID" value="CAA9388229.1"/>
    <property type="molecule type" value="Genomic_DNA"/>
</dbReference>
<accession>A0A6J4NHG0</accession>
<organism evidence="2">
    <name type="scientific">uncultured Microcoleus sp</name>
    <dbReference type="NCBI Taxonomy" id="259945"/>
    <lineage>
        <taxon>Bacteria</taxon>
        <taxon>Bacillati</taxon>
        <taxon>Cyanobacteriota</taxon>
        <taxon>Cyanophyceae</taxon>
        <taxon>Oscillatoriophycideae</taxon>
        <taxon>Oscillatoriales</taxon>
        <taxon>Microcoleaceae</taxon>
        <taxon>Microcoleus</taxon>
        <taxon>environmental samples</taxon>
    </lineage>
</organism>
<keyword evidence="1" id="KW-0812">Transmembrane</keyword>
<proteinExistence type="predicted"/>
<evidence type="ECO:0000313" key="2">
    <source>
        <dbReference type="EMBL" id="CAA9388229.1"/>
    </source>
</evidence>
<dbReference type="AlphaFoldDB" id="A0A6J4NHG0"/>
<sequence length="39" mass="4707">MPRKRKLLYYFLFMPAVLVLVTIKIAIDRTLAIKLNRRM</sequence>
<reference evidence="2" key="1">
    <citation type="submission" date="2020-02" db="EMBL/GenBank/DDBJ databases">
        <authorList>
            <person name="Meier V. D."/>
        </authorList>
    </citation>
    <scope>NUCLEOTIDE SEQUENCE</scope>
    <source>
        <strain evidence="2">AVDCRST_MAG84</strain>
    </source>
</reference>
<evidence type="ECO:0000256" key="1">
    <source>
        <dbReference type="SAM" id="Phobius"/>
    </source>
</evidence>